<organism evidence="1">
    <name type="scientific">marine metagenome</name>
    <dbReference type="NCBI Taxonomy" id="408172"/>
    <lineage>
        <taxon>unclassified sequences</taxon>
        <taxon>metagenomes</taxon>
        <taxon>ecological metagenomes</taxon>
    </lineage>
</organism>
<reference evidence="1" key="1">
    <citation type="submission" date="2018-05" db="EMBL/GenBank/DDBJ databases">
        <authorList>
            <person name="Lanie J.A."/>
            <person name="Ng W.-L."/>
            <person name="Kazmierczak K.M."/>
            <person name="Andrzejewski T.M."/>
            <person name="Davidsen T.M."/>
            <person name="Wayne K.J."/>
            <person name="Tettelin H."/>
            <person name="Glass J.I."/>
            <person name="Rusch D."/>
            <person name="Podicherti R."/>
            <person name="Tsui H.-C.T."/>
            <person name="Winkler M.E."/>
        </authorList>
    </citation>
    <scope>NUCLEOTIDE SEQUENCE</scope>
</reference>
<name>A0A382NDK9_9ZZZZ</name>
<proteinExistence type="predicted"/>
<dbReference type="AlphaFoldDB" id="A0A382NDK9"/>
<gene>
    <name evidence="1" type="ORF">METZ01_LOCUS310525</name>
</gene>
<accession>A0A382NDK9</accession>
<evidence type="ECO:0000313" key="1">
    <source>
        <dbReference type="EMBL" id="SVC57671.1"/>
    </source>
</evidence>
<dbReference type="EMBL" id="UINC01098846">
    <property type="protein sequence ID" value="SVC57671.1"/>
    <property type="molecule type" value="Genomic_DNA"/>
</dbReference>
<protein>
    <submittedName>
        <fullName evidence="1">Uncharacterized protein</fullName>
    </submittedName>
</protein>
<sequence>MGVYWDSNAEIITTNNKNASKLFSWLESYRETNTSLMRLDKKDCSILFSSDGYGSFGCIEEDSNSGNLFQNICKNFKFPILCHERVLPCQGQGYGFFTVFGRWEDGTIRSYKEIVYEDYDGNTPTEPFWADSVQIVNIPIKLLTNELNDIIHRAQNAGEKIESSEFWDFNEGEYYYRQNFSYNCIEEDEDRVNEIFDEELSRFCTWSIDYDVFNAQIENESDESDEFEVGDVATLPEGINYEKIRLFFNG</sequence>